<dbReference type="InterPro" id="IPR000719">
    <property type="entry name" value="Prot_kinase_dom"/>
</dbReference>
<dbReference type="SUPFAM" id="SSF56112">
    <property type="entry name" value="Protein kinase-like (PK-like)"/>
    <property type="match status" value="1"/>
</dbReference>
<reference evidence="6 7" key="2">
    <citation type="submission" date="2018-03" db="EMBL/GenBank/DDBJ databases">
        <authorList>
            <person name="Keele B.F."/>
        </authorList>
    </citation>
    <scope>NUCLEOTIDE SEQUENCE [LARGE SCALE GENOMIC DNA]</scope>
    <source>
        <strain evidence="6 7">D13</strain>
        <plasmid evidence="7">Plasmid unnamed</plasmid>
    </source>
</reference>
<evidence type="ECO:0000256" key="3">
    <source>
        <dbReference type="ARBA" id="ARBA00022777"/>
    </source>
</evidence>
<keyword evidence="7" id="KW-1185">Reference proteome</keyword>
<evidence type="ECO:0000256" key="4">
    <source>
        <dbReference type="ARBA" id="ARBA00022840"/>
    </source>
</evidence>
<keyword evidence="6" id="KW-0614">Plasmid</keyword>
<dbReference type="EMBL" id="CP027861">
    <property type="protein sequence ID" value="AVQ00254.1"/>
    <property type="molecule type" value="Genomic_DNA"/>
</dbReference>
<dbReference type="GO" id="GO:0004674">
    <property type="term" value="F:protein serine/threonine kinase activity"/>
    <property type="evidence" value="ECO:0007669"/>
    <property type="project" value="TreeGrafter"/>
</dbReference>
<protein>
    <recommendedName>
        <fullName evidence="5">Protein kinase domain-containing protein</fullName>
    </recommendedName>
</protein>
<evidence type="ECO:0000313" key="7">
    <source>
        <dbReference type="Proteomes" id="UP000241074"/>
    </source>
</evidence>
<reference evidence="6 7" key="1">
    <citation type="submission" date="2018-03" db="EMBL/GenBank/DDBJ databases">
        <title>Ahniella affigens gen. nov., sp. nov., a gammaproteobacterium isolated from sandy soil near a stream.</title>
        <authorList>
            <person name="Ko Y."/>
            <person name="Kim J.-H."/>
        </authorList>
    </citation>
    <scope>NUCLEOTIDE SEQUENCE [LARGE SCALE GENOMIC DNA]</scope>
    <source>
        <strain evidence="6 7">D13</strain>
        <plasmid evidence="7">Plasmid unnamed</plasmid>
    </source>
</reference>
<keyword evidence="4" id="KW-0067">ATP-binding</keyword>
<keyword evidence="3" id="KW-0418">Kinase</keyword>
<dbReference type="PANTHER" id="PTHR43289:SF6">
    <property type="entry name" value="SERINE_THREONINE-PROTEIN KINASE NEKL-3"/>
    <property type="match status" value="1"/>
</dbReference>
<keyword evidence="1" id="KW-0808">Transferase</keyword>
<dbReference type="OrthoDB" id="5505609at2"/>
<dbReference type="KEGG" id="xba:C7S18_23445"/>
<dbReference type="PANTHER" id="PTHR43289">
    <property type="entry name" value="MITOGEN-ACTIVATED PROTEIN KINASE KINASE KINASE 20-RELATED"/>
    <property type="match status" value="1"/>
</dbReference>
<name>A0A2P1PZH7_9GAMM</name>
<dbReference type="Proteomes" id="UP000241074">
    <property type="component" value="Plasmid unnamed"/>
</dbReference>
<evidence type="ECO:0000259" key="5">
    <source>
        <dbReference type="PROSITE" id="PS50011"/>
    </source>
</evidence>
<dbReference type="GO" id="GO:0005524">
    <property type="term" value="F:ATP binding"/>
    <property type="evidence" value="ECO:0007669"/>
    <property type="project" value="UniProtKB-KW"/>
</dbReference>
<proteinExistence type="predicted"/>
<feature type="domain" description="Protein kinase" evidence="5">
    <location>
        <begin position="19"/>
        <end position="263"/>
    </location>
</feature>
<evidence type="ECO:0000256" key="1">
    <source>
        <dbReference type="ARBA" id="ARBA00022679"/>
    </source>
</evidence>
<evidence type="ECO:0000256" key="2">
    <source>
        <dbReference type="ARBA" id="ARBA00022741"/>
    </source>
</evidence>
<gene>
    <name evidence="6" type="ORF">C7S18_23445</name>
</gene>
<organism evidence="6 7">
    <name type="scientific">Ahniella affigens</name>
    <dbReference type="NCBI Taxonomy" id="2021234"/>
    <lineage>
        <taxon>Bacteria</taxon>
        <taxon>Pseudomonadati</taxon>
        <taxon>Pseudomonadota</taxon>
        <taxon>Gammaproteobacteria</taxon>
        <taxon>Lysobacterales</taxon>
        <taxon>Rhodanobacteraceae</taxon>
        <taxon>Ahniella</taxon>
    </lineage>
</organism>
<evidence type="ECO:0000313" key="6">
    <source>
        <dbReference type="EMBL" id="AVQ00254.1"/>
    </source>
</evidence>
<dbReference type="Gene3D" id="1.10.510.10">
    <property type="entry name" value="Transferase(Phosphotransferase) domain 1"/>
    <property type="match status" value="1"/>
</dbReference>
<dbReference type="InterPro" id="IPR011009">
    <property type="entry name" value="Kinase-like_dom_sf"/>
</dbReference>
<dbReference type="PROSITE" id="PS50011">
    <property type="entry name" value="PROTEIN_KINASE_DOM"/>
    <property type="match status" value="1"/>
</dbReference>
<sequence length="271" mass="29422">MNAVAATLPVPARAKLGPFDLIEHVAEGSHGPVYRGIQRASRMPVAIQFLSDPDLDRFDPARISIASPTILEVLATGIFAKVPYVVTPLAFGRTLLGPFDDRQRSPVEAASIVASLAESVGLLHHHGIVHLRLSPRNIVLGDAAPILLDLGTSRHLRHGQAECTRLPVDATVAAPEQWLLGSRLTPATDVYQLGALLRLCWTGAAGGTESAISTRLLRHVPNSLRDVCARALATDVHRRFKDANQFAVALRHAIGRGQTHTLVNWWRKLFN</sequence>
<dbReference type="SMART" id="SM00220">
    <property type="entry name" value="S_TKc"/>
    <property type="match status" value="1"/>
</dbReference>
<accession>A0A2P1PZH7</accession>
<dbReference type="AlphaFoldDB" id="A0A2P1PZH7"/>
<dbReference type="Pfam" id="PF00069">
    <property type="entry name" value="Pkinase"/>
    <property type="match status" value="1"/>
</dbReference>
<keyword evidence="2" id="KW-0547">Nucleotide-binding</keyword>
<dbReference type="RefSeq" id="WP_106894172.1">
    <property type="nucleotide sequence ID" value="NZ_CP027861.1"/>
</dbReference>
<geneLocation type="plasmid" evidence="6">
    <name>unnamed</name>
</geneLocation>